<protein>
    <submittedName>
        <fullName evidence="1">Uncharacterized protein</fullName>
    </submittedName>
</protein>
<sequence length="181" mass="21290">MKTIVRQRVLTNSKGQYLSKKILSNIRLSLDKDPEWTFNIKKALVLSNPLLPTESKIKTFLDQKQVFYTEKCFTWTIKKVSAPVEKISFNSECLLEFFPGLYLANNPLLEHTDNMRLELTDHINQAYLLSEDTQQFLYHNFNHLLSSNSFCYCRLQLDSSKEEPFNSTLYELMKEGKFSWN</sequence>
<gene>
    <name evidence="1" type="ORF">R55214_HHFBAMCI_01064</name>
</gene>
<comment type="caution">
    <text evidence="1">The sequence shown here is derived from an EMBL/GenBank/DDBJ whole genome shotgun (WGS) entry which is preliminary data.</text>
</comment>
<keyword evidence="2" id="KW-1185">Reference proteome</keyword>
<dbReference type="EMBL" id="CAUZMB010000006">
    <property type="protein sequence ID" value="CAK1246268.1"/>
    <property type="molecule type" value="Genomic_DNA"/>
</dbReference>
<evidence type="ECO:0000313" key="2">
    <source>
        <dbReference type="Proteomes" id="UP001314166"/>
    </source>
</evidence>
<reference evidence="1 2" key="1">
    <citation type="submission" date="2023-10" db="EMBL/GenBank/DDBJ databases">
        <authorList>
            <person name="Botero Cardona J."/>
        </authorList>
    </citation>
    <scope>NUCLEOTIDE SEQUENCE [LARGE SCALE GENOMIC DNA]</scope>
    <source>
        <strain evidence="1 2">R-55214</strain>
    </source>
</reference>
<accession>A0ABM9MX11</accession>
<dbReference type="Proteomes" id="UP001314166">
    <property type="component" value="Unassembled WGS sequence"/>
</dbReference>
<organism evidence="1 2">
    <name type="scientific">Fructobacillus evanidus</name>
    <dbReference type="NCBI Taxonomy" id="3064281"/>
    <lineage>
        <taxon>Bacteria</taxon>
        <taxon>Bacillati</taxon>
        <taxon>Bacillota</taxon>
        <taxon>Bacilli</taxon>
        <taxon>Lactobacillales</taxon>
        <taxon>Lactobacillaceae</taxon>
        <taxon>Fructobacillus</taxon>
    </lineage>
</organism>
<dbReference type="RefSeq" id="WP_338343755.1">
    <property type="nucleotide sequence ID" value="NZ_CAUZLH010000003.1"/>
</dbReference>
<proteinExistence type="predicted"/>
<evidence type="ECO:0000313" key="1">
    <source>
        <dbReference type="EMBL" id="CAK1246268.1"/>
    </source>
</evidence>
<name>A0ABM9MX11_9LACO</name>